<protein>
    <recommendedName>
        <fullName evidence="16">Crossover junction endonuclease EME1</fullName>
    </recommendedName>
</protein>
<keyword evidence="3" id="KW-0540">Nuclease</keyword>
<reference evidence="15" key="1">
    <citation type="submission" date="2023-01" db="EMBL/GenBank/DDBJ databases">
        <title>Key to firefly adult light organ development and bioluminescence: homeobox transcription factors regulate luciferase expression and transportation to peroxisome.</title>
        <authorList>
            <person name="Fu X."/>
        </authorList>
    </citation>
    <scope>NUCLEOTIDE SEQUENCE [LARGE SCALE GENOMIC DNA]</scope>
</reference>
<comment type="cofactor">
    <cofactor evidence="1">
        <name>Mg(2+)</name>
        <dbReference type="ChEBI" id="CHEBI:18420"/>
    </cofactor>
</comment>
<evidence type="ECO:0000256" key="12">
    <source>
        <dbReference type="ARBA" id="ARBA00023254"/>
    </source>
</evidence>
<sequence>MDRFRKVSYEDNFSDSSSTIIDDELDINPNVNEALNTVSTAVDVCASSSSLPCSSDNYLLYNFIDKDDEIESILKKYGNSSTKSAPAVQLHVPPTVNDTVELSSDDELPMVRESKNEIYKKYDSGLDLPESTFDYDLKWNDVEPSTVTQTSSKRSKRDAGISKEEKKKEKAAEKAKKQEEAARQKQIKQALLSANRNIKPENCMKLITVTLDNNILSEKYSGEILNALQGLEVKYKFDSQLIPNTVTWTRTTLQHSLHGNELINRSEDSEVDEALLIMNWKEIVNLVNEKTLISHIESIKSVLNKNKLFVLIYELENYFKYHKRRKYKDSGIQNSNKSNNKNDKQYEGVPKIEEIQLERTLIDLQLFQSCCHQFIDSPQVMGEMIGHFTKSVALVPYKLELYQKQQQTDWFVSGDNRDSVAVDKNGNGLKRLWQQQLTTFPLARLEHAEAIVAKYPTLRSLLEECNKTEQREKVLQDLLIRRAAGPLTTLRKIGPELSKKIYTYLTSENGEIPI</sequence>
<feature type="region of interest" description="Disordered" evidence="13">
    <location>
        <begin position="144"/>
        <end position="182"/>
    </location>
</feature>
<evidence type="ECO:0000256" key="8">
    <source>
        <dbReference type="ARBA" id="ARBA00022842"/>
    </source>
</evidence>
<feature type="compositionally biased region" description="Basic and acidic residues" evidence="13">
    <location>
        <begin position="157"/>
        <end position="182"/>
    </location>
</feature>
<comment type="caution">
    <text evidence="14">The sequence shown here is derived from an EMBL/GenBank/DDBJ whole genome shotgun (WGS) entry which is preliminary data.</text>
</comment>
<keyword evidence="15" id="KW-1185">Reference proteome</keyword>
<dbReference type="InterPro" id="IPR042530">
    <property type="entry name" value="EME1/EME2_C"/>
</dbReference>
<dbReference type="GO" id="GO:0008821">
    <property type="term" value="F:crossover junction DNA endonuclease activity"/>
    <property type="evidence" value="ECO:0007669"/>
    <property type="project" value="TreeGrafter"/>
</dbReference>
<dbReference type="InterPro" id="IPR047524">
    <property type="entry name" value="XPF_nuclease_EME1_plant/arthr"/>
</dbReference>
<dbReference type="CDD" id="cd20083">
    <property type="entry name" value="XPF_nuclease_EME"/>
    <property type="match status" value="1"/>
</dbReference>
<evidence type="ECO:0000256" key="9">
    <source>
        <dbReference type="ARBA" id="ARBA00023172"/>
    </source>
</evidence>
<evidence type="ECO:0000256" key="3">
    <source>
        <dbReference type="ARBA" id="ARBA00022722"/>
    </source>
</evidence>
<evidence type="ECO:0000256" key="2">
    <source>
        <dbReference type="ARBA" id="ARBA00004123"/>
    </source>
</evidence>
<accession>A0AAN7SS67</accession>
<dbReference type="GO" id="GO:0005634">
    <property type="term" value="C:nucleus"/>
    <property type="evidence" value="ECO:0007669"/>
    <property type="project" value="UniProtKB-SubCell"/>
</dbReference>
<dbReference type="GO" id="GO:0046872">
    <property type="term" value="F:metal ion binding"/>
    <property type="evidence" value="ECO:0007669"/>
    <property type="project" value="UniProtKB-KW"/>
</dbReference>
<organism evidence="14 15">
    <name type="scientific">Aquatica leii</name>
    <dbReference type="NCBI Taxonomy" id="1421715"/>
    <lineage>
        <taxon>Eukaryota</taxon>
        <taxon>Metazoa</taxon>
        <taxon>Ecdysozoa</taxon>
        <taxon>Arthropoda</taxon>
        <taxon>Hexapoda</taxon>
        <taxon>Insecta</taxon>
        <taxon>Pterygota</taxon>
        <taxon>Neoptera</taxon>
        <taxon>Endopterygota</taxon>
        <taxon>Coleoptera</taxon>
        <taxon>Polyphaga</taxon>
        <taxon>Elateriformia</taxon>
        <taxon>Elateroidea</taxon>
        <taxon>Lampyridae</taxon>
        <taxon>Luciolinae</taxon>
        <taxon>Aquatica</taxon>
    </lineage>
</organism>
<evidence type="ECO:0000256" key="5">
    <source>
        <dbReference type="ARBA" id="ARBA00022759"/>
    </source>
</evidence>
<gene>
    <name evidence="14" type="ORF">RN001_006084</name>
</gene>
<name>A0AAN7SS67_9COLE</name>
<dbReference type="AlphaFoldDB" id="A0AAN7SS67"/>
<dbReference type="Pfam" id="PF21292">
    <property type="entry name" value="EME1-MUS81_C"/>
    <property type="match status" value="1"/>
</dbReference>
<dbReference type="GO" id="GO:0006302">
    <property type="term" value="P:double-strand break repair"/>
    <property type="evidence" value="ECO:0007669"/>
    <property type="project" value="TreeGrafter"/>
</dbReference>
<dbReference type="PANTHER" id="PTHR21077">
    <property type="entry name" value="EME1 PROTEIN"/>
    <property type="match status" value="1"/>
</dbReference>
<keyword evidence="4" id="KW-0479">Metal-binding</keyword>
<dbReference type="EMBL" id="JARPUR010000002">
    <property type="protein sequence ID" value="KAK4882765.1"/>
    <property type="molecule type" value="Genomic_DNA"/>
</dbReference>
<dbReference type="GO" id="GO:0031573">
    <property type="term" value="P:mitotic intra-S DNA damage checkpoint signaling"/>
    <property type="evidence" value="ECO:0007669"/>
    <property type="project" value="TreeGrafter"/>
</dbReference>
<evidence type="ECO:0000313" key="15">
    <source>
        <dbReference type="Proteomes" id="UP001353858"/>
    </source>
</evidence>
<dbReference type="GO" id="GO:0031297">
    <property type="term" value="P:replication fork processing"/>
    <property type="evidence" value="ECO:0007669"/>
    <property type="project" value="TreeGrafter"/>
</dbReference>
<keyword evidence="12" id="KW-0469">Meiosis</keyword>
<dbReference type="InterPro" id="IPR033310">
    <property type="entry name" value="Mms4/EME1/EME2"/>
</dbReference>
<dbReference type="Proteomes" id="UP001353858">
    <property type="component" value="Unassembled WGS sequence"/>
</dbReference>
<dbReference type="PANTHER" id="PTHR21077:SF5">
    <property type="entry name" value="CROSSOVER JUNCTION ENDONUCLEASE MMS4"/>
    <property type="match status" value="1"/>
</dbReference>
<keyword evidence="5" id="KW-0255">Endonuclease</keyword>
<evidence type="ECO:0000256" key="1">
    <source>
        <dbReference type="ARBA" id="ARBA00001946"/>
    </source>
</evidence>
<dbReference type="GO" id="GO:0000712">
    <property type="term" value="P:resolution of meiotic recombination intermediates"/>
    <property type="evidence" value="ECO:0007669"/>
    <property type="project" value="TreeGrafter"/>
</dbReference>
<evidence type="ECO:0000256" key="4">
    <source>
        <dbReference type="ARBA" id="ARBA00022723"/>
    </source>
</evidence>
<dbReference type="Gene3D" id="3.40.50.10130">
    <property type="match status" value="1"/>
</dbReference>
<keyword evidence="9" id="KW-0233">DNA recombination</keyword>
<dbReference type="Gene3D" id="1.10.150.670">
    <property type="entry name" value="Crossover junction endonuclease EME1, DNA-binding domain"/>
    <property type="match status" value="1"/>
</dbReference>
<keyword evidence="10" id="KW-0234">DNA repair</keyword>
<keyword evidence="7" id="KW-0378">Hydrolase</keyword>
<evidence type="ECO:0000256" key="13">
    <source>
        <dbReference type="SAM" id="MobiDB-lite"/>
    </source>
</evidence>
<evidence type="ECO:0000256" key="6">
    <source>
        <dbReference type="ARBA" id="ARBA00022763"/>
    </source>
</evidence>
<keyword evidence="6" id="KW-0227">DNA damage</keyword>
<evidence type="ECO:0008006" key="16">
    <source>
        <dbReference type="Google" id="ProtNLM"/>
    </source>
</evidence>
<keyword evidence="8" id="KW-0460">Magnesium</keyword>
<evidence type="ECO:0000256" key="7">
    <source>
        <dbReference type="ARBA" id="ARBA00022801"/>
    </source>
</evidence>
<evidence type="ECO:0000256" key="11">
    <source>
        <dbReference type="ARBA" id="ARBA00023242"/>
    </source>
</evidence>
<evidence type="ECO:0000256" key="10">
    <source>
        <dbReference type="ARBA" id="ARBA00023204"/>
    </source>
</evidence>
<keyword evidence="11" id="KW-0539">Nucleus</keyword>
<proteinExistence type="predicted"/>
<comment type="subcellular location">
    <subcellularLocation>
        <location evidence="2">Nucleus</location>
    </subcellularLocation>
</comment>
<evidence type="ECO:0000313" key="14">
    <source>
        <dbReference type="EMBL" id="KAK4882765.1"/>
    </source>
</evidence>
<dbReference type="GO" id="GO:0048476">
    <property type="term" value="C:Holliday junction resolvase complex"/>
    <property type="evidence" value="ECO:0007669"/>
    <property type="project" value="InterPro"/>
</dbReference>